<proteinExistence type="predicted"/>
<dbReference type="AlphaFoldDB" id="A0AAJ6IBC9"/>
<organism evidence="2 3">
    <name type="scientific">Acinetobacter johnsonii</name>
    <dbReference type="NCBI Taxonomy" id="40214"/>
    <lineage>
        <taxon>Bacteria</taxon>
        <taxon>Pseudomonadati</taxon>
        <taxon>Pseudomonadota</taxon>
        <taxon>Gammaproteobacteria</taxon>
        <taxon>Moraxellales</taxon>
        <taxon>Moraxellaceae</taxon>
        <taxon>Acinetobacter</taxon>
    </lineage>
</organism>
<dbReference type="PROSITE" id="PS51257">
    <property type="entry name" value="PROKAR_LIPOPROTEIN"/>
    <property type="match status" value="1"/>
</dbReference>
<protein>
    <recommendedName>
        <fullName evidence="4">Lipoprotein</fullName>
    </recommendedName>
</protein>
<reference evidence="1" key="1">
    <citation type="submission" date="2022-09" db="EMBL/GenBank/DDBJ databases">
        <title>Intensive care unit water sources are persistently colonized with multi-drug resistant bacteria and are the site of extensive horizontal gene transfer of antibiotic resistance genes.</title>
        <authorList>
            <person name="Diorio-Toth L."/>
        </authorList>
    </citation>
    <scope>NUCLEOTIDE SEQUENCE</scope>
    <source>
        <strain evidence="1">GD04065</strain>
    </source>
</reference>
<dbReference type="Proteomes" id="UP001244586">
    <property type="component" value="Chromosome"/>
</dbReference>
<sequence>MLKNIISCGVLFISLTGCVYSPYDDYNHYYHGFGWTGYVPFPLEDHRPPPNGHGGGHPGGATS</sequence>
<accession>A0AAJ6IBC9</accession>
<dbReference type="Proteomes" id="UP001157887">
    <property type="component" value="Unassembled WGS sequence"/>
</dbReference>
<dbReference type="RefSeq" id="WP_228127591.1">
    <property type="nucleotide sequence ID" value="NZ_CANMLB010000007.1"/>
</dbReference>
<evidence type="ECO:0000313" key="2">
    <source>
        <dbReference type="EMBL" id="WMG16655.1"/>
    </source>
</evidence>
<evidence type="ECO:0000313" key="1">
    <source>
        <dbReference type="EMBL" id="MDG9786513.1"/>
    </source>
</evidence>
<reference evidence="2 3" key="2">
    <citation type="submission" date="2023-04" db="EMBL/GenBank/DDBJ databases">
        <title>Acinetobacter johnsonii isolate AYTCM encoding NDM-1, OXA-58 and PER-1.</title>
        <authorList>
            <person name="Tian C."/>
            <person name="Wang S."/>
            <person name="Fan X."/>
            <person name="Xia D."/>
        </authorList>
    </citation>
    <scope>NUCLEOTIDE SEQUENCE [LARGE SCALE GENOMIC DNA]</scope>
    <source>
        <strain evidence="2 3">AYTCM</strain>
    </source>
</reference>
<dbReference type="EMBL" id="CP121776">
    <property type="protein sequence ID" value="WMG16655.1"/>
    <property type="molecule type" value="Genomic_DNA"/>
</dbReference>
<dbReference type="EMBL" id="JAOECG010000005">
    <property type="protein sequence ID" value="MDG9786513.1"/>
    <property type="molecule type" value="Genomic_DNA"/>
</dbReference>
<gene>
    <name evidence="1" type="ORF">N7566_05815</name>
    <name evidence="2" type="ORF">QBJ73_09365</name>
</gene>
<name>A0AAJ6IBC9_ACIJO</name>
<keyword evidence="3" id="KW-1185">Reference proteome</keyword>
<evidence type="ECO:0000313" key="3">
    <source>
        <dbReference type="Proteomes" id="UP001244586"/>
    </source>
</evidence>
<evidence type="ECO:0008006" key="4">
    <source>
        <dbReference type="Google" id="ProtNLM"/>
    </source>
</evidence>